<dbReference type="AlphaFoldDB" id="A0AAW2VCF6"/>
<gene>
    <name evidence="3" type="ORF">Slati_2861000</name>
</gene>
<dbReference type="EMBL" id="JACGWN010000010">
    <property type="protein sequence ID" value="KAL0426862.1"/>
    <property type="molecule type" value="Genomic_DNA"/>
</dbReference>
<organism evidence="3">
    <name type="scientific">Sesamum latifolium</name>
    <dbReference type="NCBI Taxonomy" id="2727402"/>
    <lineage>
        <taxon>Eukaryota</taxon>
        <taxon>Viridiplantae</taxon>
        <taxon>Streptophyta</taxon>
        <taxon>Embryophyta</taxon>
        <taxon>Tracheophyta</taxon>
        <taxon>Spermatophyta</taxon>
        <taxon>Magnoliopsida</taxon>
        <taxon>eudicotyledons</taxon>
        <taxon>Gunneridae</taxon>
        <taxon>Pentapetalae</taxon>
        <taxon>asterids</taxon>
        <taxon>lamiids</taxon>
        <taxon>Lamiales</taxon>
        <taxon>Pedaliaceae</taxon>
        <taxon>Sesamum</taxon>
    </lineage>
</organism>
<reference evidence="3" key="1">
    <citation type="submission" date="2020-06" db="EMBL/GenBank/DDBJ databases">
        <authorList>
            <person name="Li T."/>
            <person name="Hu X."/>
            <person name="Zhang T."/>
            <person name="Song X."/>
            <person name="Zhang H."/>
            <person name="Dai N."/>
            <person name="Sheng W."/>
            <person name="Hou X."/>
            <person name="Wei L."/>
        </authorList>
    </citation>
    <scope>NUCLEOTIDE SEQUENCE</scope>
    <source>
        <strain evidence="3">KEN1</strain>
        <tissue evidence="3">Leaf</tissue>
    </source>
</reference>
<comment type="caution">
    <text evidence="3">The sequence shown here is derived from an EMBL/GenBank/DDBJ whole genome shotgun (WGS) entry which is preliminary data.</text>
</comment>
<dbReference type="SUPFAM" id="SSF56672">
    <property type="entry name" value="DNA/RNA polymerases"/>
    <property type="match status" value="1"/>
</dbReference>
<accession>A0AAW2VCF6</accession>
<proteinExistence type="predicted"/>
<reference evidence="3" key="2">
    <citation type="journal article" date="2024" name="Plant">
        <title>Genomic evolution and insights into agronomic trait innovations of Sesamum species.</title>
        <authorList>
            <person name="Miao H."/>
            <person name="Wang L."/>
            <person name="Qu L."/>
            <person name="Liu H."/>
            <person name="Sun Y."/>
            <person name="Le M."/>
            <person name="Wang Q."/>
            <person name="Wei S."/>
            <person name="Zheng Y."/>
            <person name="Lin W."/>
            <person name="Duan Y."/>
            <person name="Cao H."/>
            <person name="Xiong S."/>
            <person name="Wang X."/>
            <person name="Wei L."/>
            <person name="Li C."/>
            <person name="Ma Q."/>
            <person name="Ju M."/>
            <person name="Zhao R."/>
            <person name="Li G."/>
            <person name="Mu C."/>
            <person name="Tian Q."/>
            <person name="Mei H."/>
            <person name="Zhang T."/>
            <person name="Gao T."/>
            <person name="Zhang H."/>
        </authorList>
    </citation>
    <scope>NUCLEOTIDE SEQUENCE</scope>
    <source>
        <strain evidence="3">KEN1</strain>
    </source>
</reference>
<evidence type="ECO:0000259" key="2">
    <source>
        <dbReference type="Pfam" id="PF07727"/>
    </source>
</evidence>
<feature type="domain" description="Reverse transcriptase Ty1/copia-type" evidence="2">
    <location>
        <begin position="126"/>
        <end position="310"/>
    </location>
</feature>
<evidence type="ECO:0000256" key="1">
    <source>
        <dbReference type="SAM" id="MobiDB-lite"/>
    </source>
</evidence>
<name>A0AAW2VCF6_9LAMI</name>
<evidence type="ECO:0000313" key="3">
    <source>
        <dbReference type="EMBL" id="KAL0426862.1"/>
    </source>
</evidence>
<dbReference type="InterPro" id="IPR043502">
    <property type="entry name" value="DNA/RNA_pol_sf"/>
</dbReference>
<feature type="region of interest" description="Disordered" evidence="1">
    <location>
        <begin position="18"/>
        <end position="51"/>
    </location>
</feature>
<dbReference type="Pfam" id="PF07727">
    <property type="entry name" value="RVT_2"/>
    <property type="match status" value="1"/>
</dbReference>
<feature type="non-terminal residue" evidence="3">
    <location>
        <position position="1"/>
    </location>
</feature>
<dbReference type="InterPro" id="IPR013103">
    <property type="entry name" value="RVT_2"/>
</dbReference>
<sequence length="310" mass="34916">SAIKGTCLPNPVPDFPTCSSPTMQSTTSTSPTQSVECPPSHPVSSFPVQPLRRSSRQHVQPHWLQDFVCNHSSSCPHLCEVHCFSSAHMLFLAQVNAVHEPKFLEANQNAHWRDAMDKEIEALECNDTWDLTELPKGKRAIGSRWVYKIKLKQDGSIDRYKARLVAKGYTQIEGVDYYDSFSPVAKTVTVRLFIAIATAYSWPILQLDVNNAFLHGQLDEEVYMIPPEGYAKARSGLVCRLKKSLYDLKQASRQWNIEFTSKLEAYGFKQSPHDHCLFTMRSNSCFLALIVYVDDVLLTGTSIDALDAVK</sequence>
<feature type="compositionally biased region" description="Low complexity" evidence="1">
    <location>
        <begin position="18"/>
        <end position="34"/>
    </location>
</feature>
<protein>
    <submittedName>
        <fullName evidence="3">Retrovirus-related Pol polyprotein from transposon RE2</fullName>
    </submittedName>
</protein>